<dbReference type="GeneID" id="28490108"/>
<dbReference type="Proteomes" id="UP000066376">
    <property type="component" value="Chromosome"/>
</dbReference>
<dbReference type="KEGG" id="mol:YLM1_1799"/>
<reference evidence="5" key="4">
    <citation type="submission" date="2016-10" db="EMBL/GenBank/DDBJ databases">
        <authorList>
            <person name="Varghese N."/>
        </authorList>
    </citation>
    <scope>NUCLEOTIDE SEQUENCE [LARGE SCALE GENOMIC DNA]</scope>
    <source>
        <strain evidence="5">DSM 16632</strain>
    </source>
</reference>
<evidence type="ECO:0000313" key="5">
    <source>
        <dbReference type="Proteomes" id="UP000183442"/>
    </source>
</evidence>
<accession>A0A126R2S2</accession>
<reference evidence="4" key="2">
    <citation type="submission" date="2016-02" db="EMBL/GenBank/DDBJ databases">
        <title>The draft genome sequence of the rumen methanogen Methanobrevibacter olleyae YLM1.</title>
        <authorList>
            <consortium name="New Zealand Agricultural Greenhouse Gas Research Centre/Pastoral Greenhouse Gas Research Consortium"/>
            <person name="Kelly W.J."/>
            <person name="Li D."/>
            <person name="Lambie S.C."/>
            <person name="Attwood G.T."/>
            <person name="Altermann E."/>
            <person name="Leahy S.C."/>
        </authorList>
    </citation>
    <scope>NUCLEOTIDE SEQUENCE [LARGE SCALE GENOMIC DNA]</scope>
    <source>
        <strain evidence="4">YLM1</strain>
    </source>
</reference>
<dbReference type="Proteomes" id="UP000183442">
    <property type="component" value="Unassembled WGS sequence"/>
</dbReference>
<evidence type="ECO:0000313" key="4">
    <source>
        <dbReference type="Proteomes" id="UP000066376"/>
    </source>
</evidence>
<sequence>MNPNNLKLKEIMKFNPEEISDDDMVLFVNEFMSSNLIMLCELDYEIEVINEENQYLSFDDFSEFNIIRLEDDEGNEFIPLFTDDDEIFDLEVPGYGIVISMSDLANLLFDNPENNENLEGLILNPFTDYAASIPYSSLLGMFNLIECDDPDCNHEDHN</sequence>
<proteinExistence type="predicted"/>
<organism evidence="2 4">
    <name type="scientific">Methanobrevibacter olleyae</name>
    <dbReference type="NCBI Taxonomy" id="294671"/>
    <lineage>
        <taxon>Archaea</taxon>
        <taxon>Methanobacteriati</taxon>
        <taxon>Methanobacteriota</taxon>
        <taxon>Methanomada group</taxon>
        <taxon>Methanobacteria</taxon>
        <taxon>Methanobacteriales</taxon>
        <taxon>Methanobacteriaceae</taxon>
        <taxon>Methanobrevibacter</taxon>
    </lineage>
</organism>
<gene>
    <name evidence="3" type="ORF">SAMN02910297_01481</name>
    <name evidence="2" type="ORF">YLM1_1799</name>
</gene>
<evidence type="ECO:0000313" key="2">
    <source>
        <dbReference type="EMBL" id="AMK16354.1"/>
    </source>
</evidence>
<reference evidence="3" key="3">
    <citation type="submission" date="2016-10" db="EMBL/GenBank/DDBJ databases">
        <authorList>
            <person name="de Groot N.N."/>
        </authorList>
    </citation>
    <scope>NUCLEOTIDE SEQUENCE [LARGE SCALE GENOMIC DNA]</scope>
    <source>
        <strain evidence="3">DSM 16632</strain>
    </source>
</reference>
<feature type="domain" description="SseB protein N-terminal" evidence="1">
    <location>
        <begin position="25"/>
        <end position="134"/>
    </location>
</feature>
<name>A0A126R2S2_METOL</name>
<dbReference type="PATRIC" id="fig|294671.3.peg.1869"/>
<dbReference type="EMBL" id="CP014265">
    <property type="protein sequence ID" value="AMK16354.1"/>
    <property type="molecule type" value="Genomic_DNA"/>
</dbReference>
<evidence type="ECO:0000313" key="3">
    <source>
        <dbReference type="EMBL" id="SFL67622.1"/>
    </source>
</evidence>
<dbReference type="InterPro" id="IPR009839">
    <property type="entry name" value="SseB_N"/>
</dbReference>
<dbReference type="AlphaFoldDB" id="A0A126R2S2"/>
<keyword evidence="4" id="KW-1185">Reference proteome</keyword>
<reference evidence="2 4" key="1">
    <citation type="journal article" date="2016" name="Genome Announc.">
        <title>Draft Genome Sequence of the Rumen Methanogen Methanobrevibacter olleyae YLM1.</title>
        <authorList>
            <person name="Kelly W.J."/>
            <person name="Li D."/>
            <person name="Lambie S.C."/>
            <person name="Cox F."/>
            <person name="Attwood G.T."/>
            <person name="Altermann E."/>
            <person name="Leahy S.C."/>
        </authorList>
    </citation>
    <scope>NUCLEOTIDE SEQUENCE [LARGE SCALE GENOMIC DNA]</scope>
    <source>
        <strain evidence="2 4">YLM1</strain>
    </source>
</reference>
<evidence type="ECO:0000259" key="1">
    <source>
        <dbReference type="Pfam" id="PF07179"/>
    </source>
</evidence>
<dbReference type="EMBL" id="FOTL01000027">
    <property type="protein sequence ID" value="SFL67622.1"/>
    <property type="molecule type" value="Genomic_DNA"/>
</dbReference>
<dbReference type="Pfam" id="PF07179">
    <property type="entry name" value="SseB"/>
    <property type="match status" value="1"/>
</dbReference>
<dbReference type="RefSeq" id="WP_067148807.1">
    <property type="nucleotide sequence ID" value="NZ_CP014265.1"/>
</dbReference>
<protein>
    <submittedName>
        <fullName evidence="3">SseB protein N-terminal domain-containing protein</fullName>
    </submittedName>
</protein>